<evidence type="ECO:0000313" key="1">
    <source>
        <dbReference type="EMBL" id="SVD10489.1"/>
    </source>
</evidence>
<sequence length="38" mass="4372">MFSVHFPPDSDEFPRFLEEFDKRPEIVHARGLLAGRGA</sequence>
<proteinExistence type="predicted"/>
<dbReference type="AlphaFoldDB" id="A0A382SKT0"/>
<protein>
    <submittedName>
        <fullName evidence="1">Uncharacterized protein</fullName>
    </submittedName>
</protein>
<gene>
    <name evidence="1" type="ORF">METZ01_LOCUS363343</name>
</gene>
<accession>A0A382SKT0</accession>
<name>A0A382SKT0_9ZZZZ</name>
<organism evidence="1">
    <name type="scientific">marine metagenome</name>
    <dbReference type="NCBI Taxonomy" id="408172"/>
    <lineage>
        <taxon>unclassified sequences</taxon>
        <taxon>metagenomes</taxon>
        <taxon>ecological metagenomes</taxon>
    </lineage>
</organism>
<dbReference type="EMBL" id="UINC01129830">
    <property type="protein sequence ID" value="SVD10489.1"/>
    <property type="molecule type" value="Genomic_DNA"/>
</dbReference>
<reference evidence="1" key="1">
    <citation type="submission" date="2018-05" db="EMBL/GenBank/DDBJ databases">
        <authorList>
            <person name="Lanie J.A."/>
            <person name="Ng W.-L."/>
            <person name="Kazmierczak K.M."/>
            <person name="Andrzejewski T.M."/>
            <person name="Davidsen T.M."/>
            <person name="Wayne K.J."/>
            <person name="Tettelin H."/>
            <person name="Glass J.I."/>
            <person name="Rusch D."/>
            <person name="Podicherti R."/>
            <person name="Tsui H.-C.T."/>
            <person name="Winkler M.E."/>
        </authorList>
    </citation>
    <scope>NUCLEOTIDE SEQUENCE</scope>
</reference>